<evidence type="ECO:0000256" key="8">
    <source>
        <dbReference type="HAMAP-Rule" id="MF_00083"/>
    </source>
</evidence>
<evidence type="ECO:0000313" key="11">
    <source>
        <dbReference type="EMBL" id="TCG11437.1"/>
    </source>
</evidence>
<comment type="subcellular location">
    <subcellularLocation>
        <location evidence="8">Cytoplasm</location>
    </subcellularLocation>
</comment>
<comment type="function">
    <text evidence="8">Catalyzes the release of premature peptidyl moieties from peptidyl-tRNA molecules trapped in stalled 50S ribosomal subunits, and thus maintains levels of free tRNAs and 50S ribosomes.</text>
</comment>
<dbReference type="NCBIfam" id="TIGR00447">
    <property type="entry name" value="pth"/>
    <property type="match status" value="1"/>
</dbReference>
<dbReference type="AlphaFoldDB" id="A0A4R0XUG8"/>
<dbReference type="InterPro" id="IPR018171">
    <property type="entry name" value="Pept_tRNA_hydro_CS"/>
</dbReference>
<dbReference type="Gene3D" id="3.40.50.1470">
    <property type="entry name" value="Peptidyl-tRNA hydrolase"/>
    <property type="match status" value="1"/>
</dbReference>
<dbReference type="GO" id="GO:0005737">
    <property type="term" value="C:cytoplasm"/>
    <property type="evidence" value="ECO:0007669"/>
    <property type="project" value="UniProtKB-SubCell"/>
</dbReference>
<comment type="catalytic activity">
    <reaction evidence="6 8 9">
        <text>an N-acyl-L-alpha-aminoacyl-tRNA + H2O = an N-acyl-L-amino acid + a tRNA + H(+)</text>
        <dbReference type="Rhea" id="RHEA:54448"/>
        <dbReference type="Rhea" id="RHEA-COMP:10123"/>
        <dbReference type="Rhea" id="RHEA-COMP:13883"/>
        <dbReference type="ChEBI" id="CHEBI:15377"/>
        <dbReference type="ChEBI" id="CHEBI:15378"/>
        <dbReference type="ChEBI" id="CHEBI:59874"/>
        <dbReference type="ChEBI" id="CHEBI:78442"/>
        <dbReference type="ChEBI" id="CHEBI:138191"/>
        <dbReference type="EC" id="3.1.1.29"/>
    </reaction>
</comment>
<dbReference type="PROSITE" id="PS01195">
    <property type="entry name" value="PEPT_TRNA_HYDROL_1"/>
    <property type="match status" value="1"/>
</dbReference>
<dbReference type="SUPFAM" id="SSF53178">
    <property type="entry name" value="Peptidyl-tRNA hydrolase-like"/>
    <property type="match status" value="1"/>
</dbReference>
<proteinExistence type="inferred from homology"/>
<dbReference type="EC" id="3.1.1.29" evidence="1 8"/>
<name>A0A4R0XUG8_9MOLU</name>
<evidence type="ECO:0000256" key="3">
    <source>
        <dbReference type="ARBA" id="ARBA00022801"/>
    </source>
</evidence>
<protein>
    <recommendedName>
        <fullName evidence="7 8">Peptidyl-tRNA hydrolase</fullName>
        <shortName evidence="8">Pth</shortName>
        <ecNumber evidence="1 8">3.1.1.29</ecNumber>
    </recommendedName>
</protein>
<dbReference type="FunFam" id="3.40.50.1470:FF:000001">
    <property type="entry name" value="Peptidyl-tRNA hydrolase"/>
    <property type="match status" value="1"/>
</dbReference>
<accession>A0A4R0XUG8</accession>
<feature type="active site" description="Proton acceptor" evidence="8">
    <location>
        <position position="19"/>
    </location>
</feature>
<comment type="function">
    <text evidence="8">Hydrolyzes ribosome-free peptidyl-tRNAs (with 1 or more amino acids incorporated), which drop off the ribosome during protein synthesis, or as a result of ribosome stalling.</text>
</comment>
<keyword evidence="3 8" id="KW-0378">Hydrolase</keyword>
<comment type="similarity">
    <text evidence="5 8 10">Belongs to the PTH family.</text>
</comment>
<feature type="binding site" evidence="8">
    <location>
        <position position="62"/>
    </location>
    <ligand>
        <name>tRNA</name>
        <dbReference type="ChEBI" id="CHEBI:17843"/>
    </ligand>
</feature>
<dbReference type="PANTHER" id="PTHR17224">
    <property type="entry name" value="PEPTIDYL-TRNA HYDROLASE"/>
    <property type="match status" value="1"/>
</dbReference>
<keyword evidence="4 8" id="KW-0694">RNA-binding</keyword>
<feature type="binding site" evidence="8">
    <location>
        <position position="60"/>
    </location>
    <ligand>
        <name>tRNA</name>
        <dbReference type="ChEBI" id="CHEBI:17843"/>
    </ligand>
</feature>
<comment type="caution">
    <text evidence="11">The sequence shown here is derived from an EMBL/GenBank/DDBJ whole genome shotgun (WGS) entry which is preliminary data.</text>
</comment>
<keyword evidence="8" id="KW-0963">Cytoplasm</keyword>
<evidence type="ECO:0000256" key="6">
    <source>
        <dbReference type="ARBA" id="ARBA00048707"/>
    </source>
</evidence>
<reference evidence="11 12" key="1">
    <citation type="submission" date="2018-02" db="EMBL/GenBank/DDBJ databases">
        <title>Mycoplasma marinum and Mycoplasma todarodis sp. nov., moderately halophilic and psychrotolerant mycoplasmas isolated from cephalopods.</title>
        <authorList>
            <person name="Viver T."/>
        </authorList>
    </citation>
    <scope>NUCLEOTIDE SEQUENCE [LARGE SCALE GENOMIC DNA]</scope>
    <source>
        <strain evidence="11 12">PE</strain>
    </source>
</reference>
<dbReference type="GO" id="GO:0004045">
    <property type="term" value="F:peptidyl-tRNA hydrolase activity"/>
    <property type="evidence" value="ECO:0007669"/>
    <property type="project" value="UniProtKB-UniRule"/>
</dbReference>
<comment type="subunit">
    <text evidence="8">Monomer.</text>
</comment>
<dbReference type="InterPro" id="IPR001328">
    <property type="entry name" value="Pept_tRNA_hydro"/>
</dbReference>
<evidence type="ECO:0000256" key="5">
    <source>
        <dbReference type="ARBA" id="ARBA00038063"/>
    </source>
</evidence>
<evidence type="ECO:0000256" key="9">
    <source>
        <dbReference type="RuleBase" id="RU000673"/>
    </source>
</evidence>
<evidence type="ECO:0000256" key="4">
    <source>
        <dbReference type="ARBA" id="ARBA00022884"/>
    </source>
</evidence>
<gene>
    <name evidence="8" type="primary">pth</name>
    <name evidence="11" type="ORF">C4B24_02080</name>
</gene>
<dbReference type="GO" id="GO:0072344">
    <property type="term" value="P:rescue of stalled ribosome"/>
    <property type="evidence" value="ECO:0007669"/>
    <property type="project" value="UniProtKB-UniRule"/>
</dbReference>
<dbReference type="Proteomes" id="UP000294192">
    <property type="component" value="Unassembled WGS sequence"/>
</dbReference>
<keyword evidence="2 8" id="KW-0820">tRNA-binding</keyword>
<dbReference type="Pfam" id="PF01195">
    <property type="entry name" value="Pept_tRNA_hydro"/>
    <property type="match status" value="1"/>
</dbReference>
<sequence>MKLIVGLGNPGQEYKNTRHNVGFDAVEELARLLDVELNKEKFNAHFAKVDDVIIAKPQTFMNLSGDAVQSIMRFYKIEPEDLLVIYDDMDHGVGKVAIKTTGSAGGQNGVKSIIANAGTQNFARIKIGIGRGNDTVKHVLGNFSKEDRKSIDKVIAHAAKAAKLFMSKDINTVMNKYNIKGKQV</sequence>
<dbReference type="GO" id="GO:0006515">
    <property type="term" value="P:protein quality control for misfolded or incompletely synthesized proteins"/>
    <property type="evidence" value="ECO:0007669"/>
    <property type="project" value="UniProtKB-UniRule"/>
</dbReference>
<evidence type="ECO:0000256" key="2">
    <source>
        <dbReference type="ARBA" id="ARBA00022555"/>
    </source>
</evidence>
<organism evidence="11 12">
    <name type="scientific">Mycoplasma marinum</name>
    <dbReference type="NCBI Taxonomy" id="1937190"/>
    <lineage>
        <taxon>Bacteria</taxon>
        <taxon>Bacillati</taxon>
        <taxon>Mycoplasmatota</taxon>
        <taxon>Mollicutes</taxon>
        <taxon>Mycoplasmataceae</taxon>
        <taxon>Mycoplasma</taxon>
    </lineage>
</organism>
<dbReference type="OrthoDB" id="9800507at2"/>
<feature type="site" description="Discriminates between blocked and unblocked aminoacyl-tRNA" evidence="8">
    <location>
        <position position="9"/>
    </location>
</feature>
<keyword evidence="12" id="KW-1185">Reference proteome</keyword>
<dbReference type="EMBL" id="PSZO01000007">
    <property type="protein sequence ID" value="TCG11437.1"/>
    <property type="molecule type" value="Genomic_DNA"/>
</dbReference>
<dbReference type="PANTHER" id="PTHR17224:SF1">
    <property type="entry name" value="PEPTIDYL-TRNA HYDROLASE"/>
    <property type="match status" value="1"/>
</dbReference>
<dbReference type="GO" id="GO:0000049">
    <property type="term" value="F:tRNA binding"/>
    <property type="evidence" value="ECO:0007669"/>
    <property type="project" value="UniProtKB-UniRule"/>
</dbReference>
<feature type="binding site" evidence="8">
    <location>
        <position position="108"/>
    </location>
    <ligand>
        <name>tRNA</name>
        <dbReference type="ChEBI" id="CHEBI:17843"/>
    </ligand>
</feature>
<evidence type="ECO:0000256" key="7">
    <source>
        <dbReference type="ARBA" id="ARBA00050038"/>
    </source>
</evidence>
<feature type="binding site" evidence="8">
    <location>
        <position position="14"/>
    </location>
    <ligand>
        <name>tRNA</name>
        <dbReference type="ChEBI" id="CHEBI:17843"/>
    </ligand>
</feature>
<evidence type="ECO:0000313" key="12">
    <source>
        <dbReference type="Proteomes" id="UP000294192"/>
    </source>
</evidence>
<dbReference type="HAMAP" id="MF_00083">
    <property type="entry name" value="Pept_tRNA_hydro_bact"/>
    <property type="match status" value="1"/>
</dbReference>
<feature type="site" description="Stabilizes the basic form of H active site to accept a proton" evidence="8">
    <location>
        <position position="87"/>
    </location>
</feature>
<evidence type="ECO:0000256" key="1">
    <source>
        <dbReference type="ARBA" id="ARBA00013260"/>
    </source>
</evidence>
<evidence type="ECO:0000256" key="10">
    <source>
        <dbReference type="RuleBase" id="RU004320"/>
    </source>
</evidence>
<dbReference type="InterPro" id="IPR036416">
    <property type="entry name" value="Pept_tRNA_hydro_sf"/>
</dbReference>
<dbReference type="RefSeq" id="WP_131598860.1">
    <property type="nucleotide sequence ID" value="NZ_CBDBYK010000004.1"/>
</dbReference>
<dbReference type="CDD" id="cd00462">
    <property type="entry name" value="PTH"/>
    <property type="match status" value="1"/>
</dbReference>